<organism evidence="1 2">
    <name type="scientific">Dokdonella immobilis</name>
    <dbReference type="NCBI Taxonomy" id="578942"/>
    <lineage>
        <taxon>Bacteria</taxon>
        <taxon>Pseudomonadati</taxon>
        <taxon>Pseudomonadota</taxon>
        <taxon>Gammaproteobacteria</taxon>
        <taxon>Lysobacterales</taxon>
        <taxon>Rhodanobacteraceae</taxon>
        <taxon>Dokdonella</taxon>
    </lineage>
</organism>
<dbReference type="InterPro" id="IPR038444">
    <property type="entry name" value="DUF465_sf"/>
</dbReference>
<dbReference type="Gene3D" id="6.10.280.50">
    <property type="match status" value="1"/>
</dbReference>
<proteinExistence type="predicted"/>
<protein>
    <submittedName>
        <fullName evidence="1">Uncharacterized conserved protein YdcH, DUF465 family</fullName>
    </submittedName>
</protein>
<dbReference type="OrthoDB" id="5801755at2"/>
<gene>
    <name evidence="1" type="ORF">SAMN05216289_10427</name>
</gene>
<dbReference type="STRING" id="578942.SAMN05216289_10427"/>
<name>A0A1I4W7D8_9GAMM</name>
<dbReference type="RefSeq" id="WP_092405252.1">
    <property type="nucleotide sequence ID" value="NZ_FOVF01000004.1"/>
</dbReference>
<evidence type="ECO:0000313" key="1">
    <source>
        <dbReference type="EMBL" id="SFN08999.1"/>
    </source>
</evidence>
<dbReference type="InterPro" id="IPR007420">
    <property type="entry name" value="DUF465"/>
</dbReference>
<dbReference type="Pfam" id="PF04325">
    <property type="entry name" value="DUF465"/>
    <property type="match status" value="1"/>
</dbReference>
<dbReference type="Proteomes" id="UP000198575">
    <property type="component" value="Unassembled WGS sequence"/>
</dbReference>
<sequence length="77" mass="9167">MFENAEREDLESLMHGNTEFRQLYHKHRELDDKVRDAELGVLPMDVVTLHTLKKQKLLAKDKLTHMWEHLHHTSASH</sequence>
<dbReference type="EMBL" id="FOVF01000004">
    <property type="protein sequence ID" value="SFN08999.1"/>
    <property type="molecule type" value="Genomic_DNA"/>
</dbReference>
<reference evidence="1 2" key="1">
    <citation type="submission" date="2016-10" db="EMBL/GenBank/DDBJ databases">
        <authorList>
            <person name="de Groot N.N."/>
        </authorList>
    </citation>
    <scope>NUCLEOTIDE SEQUENCE [LARGE SCALE GENOMIC DNA]</scope>
    <source>
        <strain evidence="1 2">CGMCC 1.7659</strain>
    </source>
</reference>
<keyword evidence="2" id="KW-1185">Reference proteome</keyword>
<dbReference type="AlphaFoldDB" id="A0A1I4W7D8"/>
<evidence type="ECO:0000313" key="2">
    <source>
        <dbReference type="Proteomes" id="UP000198575"/>
    </source>
</evidence>
<accession>A0A1I4W7D8</accession>